<keyword evidence="2" id="KW-1185">Reference proteome</keyword>
<comment type="caution">
    <text evidence="1">The sequence shown here is derived from an EMBL/GenBank/DDBJ whole genome shotgun (WGS) entry which is preliminary data.</text>
</comment>
<accession>A0ABV7Z5C6</accession>
<evidence type="ECO:0000313" key="1">
    <source>
        <dbReference type="EMBL" id="MFC3831354.1"/>
    </source>
</evidence>
<sequence length="99" mass="10898">MAHPDLRAVVPPEACRAVHEGREVWALTLLARARDEQPAASLPWAVLERMHGLLLIHVQREVEGTFALERADALLDAAGMARPGLEWLECDDAGPVESR</sequence>
<dbReference type="RefSeq" id="WP_295818802.1">
    <property type="nucleotide sequence ID" value="NZ_JBHRZG010000001.1"/>
</dbReference>
<organism evidence="1 2">
    <name type="scientific">Deinococcus rufus</name>
    <dbReference type="NCBI Taxonomy" id="2136097"/>
    <lineage>
        <taxon>Bacteria</taxon>
        <taxon>Thermotogati</taxon>
        <taxon>Deinococcota</taxon>
        <taxon>Deinococci</taxon>
        <taxon>Deinococcales</taxon>
        <taxon>Deinococcaceae</taxon>
        <taxon>Deinococcus</taxon>
    </lineage>
</organism>
<name>A0ABV7Z5C6_9DEIO</name>
<reference evidence="2" key="1">
    <citation type="journal article" date="2019" name="Int. J. Syst. Evol. Microbiol.">
        <title>The Global Catalogue of Microorganisms (GCM) 10K type strain sequencing project: providing services to taxonomists for standard genome sequencing and annotation.</title>
        <authorList>
            <consortium name="The Broad Institute Genomics Platform"/>
            <consortium name="The Broad Institute Genome Sequencing Center for Infectious Disease"/>
            <person name="Wu L."/>
            <person name="Ma J."/>
        </authorList>
    </citation>
    <scope>NUCLEOTIDE SEQUENCE [LARGE SCALE GENOMIC DNA]</scope>
    <source>
        <strain evidence="2">CCTCC AB 2017081</strain>
    </source>
</reference>
<protein>
    <submittedName>
        <fullName evidence="1">Uncharacterized protein</fullName>
    </submittedName>
</protein>
<evidence type="ECO:0000313" key="2">
    <source>
        <dbReference type="Proteomes" id="UP001595803"/>
    </source>
</evidence>
<proteinExistence type="predicted"/>
<gene>
    <name evidence="1" type="ORF">ACFOSB_00580</name>
</gene>
<dbReference type="EMBL" id="JBHRZG010000001">
    <property type="protein sequence ID" value="MFC3831354.1"/>
    <property type="molecule type" value="Genomic_DNA"/>
</dbReference>
<dbReference type="Proteomes" id="UP001595803">
    <property type="component" value="Unassembled WGS sequence"/>
</dbReference>